<reference evidence="2 3" key="1">
    <citation type="submission" date="2018-11" db="EMBL/GenBank/DDBJ databases">
        <authorList>
            <consortium name="Pathogen Informatics"/>
        </authorList>
    </citation>
    <scope>NUCLEOTIDE SEQUENCE [LARGE SCALE GENOMIC DNA]</scope>
</reference>
<proteinExistence type="predicted"/>
<name>A0A3P6QMU3_DIBLA</name>
<keyword evidence="3" id="KW-1185">Reference proteome</keyword>
<protein>
    <submittedName>
        <fullName evidence="2">Uncharacterized protein</fullName>
    </submittedName>
</protein>
<organism evidence="2 3">
    <name type="scientific">Dibothriocephalus latus</name>
    <name type="common">Fish tapeworm</name>
    <name type="synonym">Diphyllobothrium latum</name>
    <dbReference type="NCBI Taxonomy" id="60516"/>
    <lineage>
        <taxon>Eukaryota</taxon>
        <taxon>Metazoa</taxon>
        <taxon>Spiralia</taxon>
        <taxon>Lophotrochozoa</taxon>
        <taxon>Platyhelminthes</taxon>
        <taxon>Cestoda</taxon>
        <taxon>Eucestoda</taxon>
        <taxon>Diphyllobothriidea</taxon>
        <taxon>Diphyllobothriidae</taxon>
        <taxon>Dibothriocephalus</taxon>
    </lineage>
</organism>
<accession>A0A3P6QMU3</accession>
<dbReference type="EMBL" id="UYRU01014394">
    <property type="protein sequence ID" value="VDK50139.1"/>
    <property type="molecule type" value="Genomic_DNA"/>
</dbReference>
<evidence type="ECO:0000313" key="3">
    <source>
        <dbReference type="Proteomes" id="UP000281553"/>
    </source>
</evidence>
<feature type="compositionally biased region" description="Basic and acidic residues" evidence="1">
    <location>
        <begin position="30"/>
        <end position="39"/>
    </location>
</feature>
<sequence>MFLAGRAGHRYLPGEKIAIDNLSTYPNQSEEPKRSETAPRLRPLSRGREFTPELSVIQEVSAAEEKQAEEEEEAANAEGGQELGYEEDIKVENKKLDEANEMSSKAMRAAPGVSFVEHSLKGNCNSCAPLILKRNISDSGTRTS</sequence>
<gene>
    <name evidence="2" type="ORF">DILT_LOCUS1772</name>
</gene>
<evidence type="ECO:0000313" key="2">
    <source>
        <dbReference type="EMBL" id="VDK50139.1"/>
    </source>
</evidence>
<evidence type="ECO:0000256" key="1">
    <source>
        <dbReference type="SAM" id="MobiDB-lite"/>
    </source>
</evidence>
<dbReference type="Proteomes" id="UP000281553">
    <property type="component" value="Unassembled WGS sequence"/>
</dbReference>
<feature type="region of interest" description="Disordered" evidence="1">
    <location>
        <begin position="20"/>
        <end position="88"/>
    </location>
</feature>
<dbReference type="AlphaFoldDB" id="A0A3P6QMU3"/>